<reference evidence="8" key="1">
    <citation type="submission" date="2021-04" db="EMBL/GenBank/DDBJ databases">
        <title>Draft genome sequence of Xylanibacillus composti strain K13.</title>
        <authorList>
            <person name="Uke A."/>
            <person name="Chhe C."/>
            <person name="Baramee S."/>
            <person name="Kosugi A."/>
        </authorList>
    </citation>
    <scope>NUCLEOTIDE SEQUENCE</scope>
    <source>
        <strain evidence="8">K13</strain>
    </source>
</reference>
<comment type="caution">
    <text evidence="5">Lacks conserved residue(s) required for the propagation of feature annotation.</text>
</comment>
<dbReference type="EC" id="2.1.1.297" evidence="5"/>
<dbReference type="Pfam" id="PF05175">
    <property type="entry name" value="MTS"/>
    <property type="match status" value="1"/>
</dbReference>
<feature type="binding site" evidence="5">
    <location>
        <begin position="125"/>
        <end position="129"/>
    </location>
    <ligand>
        <name>S-adenosyl-L-methionine</name>
        <dbReference type="ChEBI" id="CHEBI:59789"/>
    </ligand>
</feature>
<name>A0A8J4M469_9BACL</name>
<dbReference type="InterPro" id="IPR040758">
    <property type="entry name" value="PrmC_N"/>
</dbReference>
<gene>
    <name evidence="5 8" type="primary">prmC</name>
    <name evidence="8" type="ORF">XYCOK13_36610</name>
</gene>
<evidence type="ECO:0000256" key="2">
    <source>
        <dbReference type="ARBA" id="ARBA00022679"/>
    </source>
</evidence>
<feature type="domain" description="Release factor glutamine methyltransferase N-terminal" evidence="7">
    <location>
        <begin position="7"/>
        <end position="80"/>
    </location>
</feature>
<keyword evidence="2 5" id="KW-0808">Transferase</keyword>
<dbReference type="PROSITE" id="PS00092">
    <property type="entry name" value="N6_MTASE"/>
    <property type="match status" value="1"/>
</dbReference>
<feature type="binding site" evidence="5">
    <location>
        <begin position="194"/>
        <end position="197"/>
    </location>
    <ligand>
        <name>substrate</name>
    </ligand>
</feature>
<organism evidence="8 9">
    <name type="scientific">Xylanibacillus composti</name>
    <dbReference type="NCBI Taxonomy" id="1572762"/>
    <lineage>
        <taxon>Bacteria</taxon>
        <taxon>Bacillati</taxon>
        <taxon>Bacillota</taxon>
        <taxon>Bacilli</taxon>
        <taxon>Bacillales</taxon>
        <taxon>Paenibacillaceae</taxon>
        <taxon>Xylanibacillus</taxon>
    </lineage>
</organism>
<dbReference type="Pfam" id="PF17827">
    <property type="entry name" value="PrmC_N"/>
    <property type="match status" value="1"/>
</dbReference>
<dbReference type="NCBIfam" id="TIGR03534">
    <property type="entry name" value="RF_mod_PrmC"/>
    <property type="match status" value="1"/>
</dbReference>
<evidence type="ECO:0000256" key="3">
    <source>
        <dbReference type="ARBA" id="ARBA00022691"/>
    </source>
</evidence>
<dbReference type="InterPro" id="IPR019874">
    <property type="entry name" value="RF_methyltr_PrmC"/>
</dbReference>
<dbReference type="GO" id="GO:0102559">
    <property type="term" value="F:peptide chain release factor N(5)-glutamine methyltransferase activity"/>
    <property type="evidence" value="ECO:0007669"/>
    <property type="project" value="UniProtKB-EC"/>
</dbReference>
<evidence type="ECO:0000313" key="8">
    <source>
        <dbReference type="EMBL" id="GIQ70837.1"/>
    </source>
</evidence>
<dbReference type="InterPro" id="IPR004556">
    <property type="entry name" value="HemK-like"/>
</dbReference>
<proteinExistence type="inferred from homology"/>
<dbReference type="Gene3D" id="1.10.8.10">
    <property type="entry name" value="DNA helicase RuvA subunit, C-terminal domain"/>
    <property type="match status" value="1"/>
</dbReference>
<keyword evidence="9" id="KW-1185">Reference proteome</keyword>
<keyword evidence="1 5" id="KW-0489">Methyltransferase</keyword>
<evidence type="ECO:0000256" key="1">
    <source>
        <dbReference type="ARBA" id="ARBA00022603"/>
    </source>
</evidence>
<dbReference type="RefSeq" id="WP_213413651.1">
    <property type="nucleotide sequence ID" value="NZ_BOVK01000061.1"/>
</dbReference>
<dbReference type="GO" id="GO:0032259">
    <property type="term" value="P:methylation"/>
    <property type="evidence" value="ECO:0007669"/>
    <property type="project" value="UniProtKB-KW"/>
</dbReference>
<comment type="similarity">
    <text evidence="5">Belongs to the protein N5-glutamine methyltransferase family. PrmC subfamily.</text>
</comment>
<feature type="binding site" evidence="5">
    <location>
        <position position="194"/>
    </location>
    <ligand>
        <name>S-adenosyl-L-methionine</name>
        <dbReference type="ChEBI" id="CHEBI:59789"/>
    </ligand>
</feature>
<evidence type="ECO:0000259" key="7">
    <source>
        <dbReference type="Pfam" id="PF17827"/>
    </source>
</evidence>
<dbReference type="SUPFAM" id="SSF53335">
    <property type="entry name" value="S-adenosyl-L-methionine-dependent methyltransferases"/>
    <property type="match status" value="1"/>
</dbReference>
<comment type="function">
    <text evidence="5">Methylates the class 1 translation termination release factors RF1/PrfA and RF2/PrfB on the glutamine residue of the universally conserved GGQ motif.</text>
</comment>
<comment type="catalytic activity">
    <reaction evidence="4 5">
        <text>L-glutaminyl-[peptide chain release factor] + S-adenosyl-L-methionine = N(5)-methyl-L-glutaminyl-[peptide chain release factor] + S-adenosyl-L-homocysteine + H(+)</text>
        <dbReference type="Rhea" id="RHEA:42896"/>
        <dbReference type="Rhea" id="RHEA-COMP:10271"/>
        <dbReference type="Rhea" id="RHEA-COMP:10272"/>
        <dbReference type="ChEBI" id="CHEBI:15378"/>
        <dbReference type="ChEBI" id="CHEBI:30011"/>
        <dbReference type="ChEBI" id="CHEBI:57856"/>
        <dbReference type="ChEBI" id="CHEBI:59789"/>
        <dbReference type="ChEBI" id="CHEBI:61891"/>
        <dbReference type="EC" id="2.1.1.297"/>
    </reaction>
</comment>
<dbReference type="PANTHER" id="PTHR18895">
    <property type="entry name" value="HEMK METHYLTRANSFERASE"/>
    <property type="match status" value="1"/>
</dbReference>
<dbReference type="Gene3D" id="3.40.50.150">
    <property type="entry name" value="Vaccinia Virus protein VP39"/>
    <property type="match status" value="1"/>
</dbReference>
<dbReference type="GO" id="GO:0003676">
    <property type="term" value="F:nucleic acid binding"/>
    <property type="evidence" value="ECO:0007669"/>
    <property type="project" value="InterPro"/>
</dbReference>
<sequence>MEKTIREAYLEASSFLASAESRSTQNPERVTEWMLCSLLGWDRSKLFLDWQEPLPKEKQAQWEGWLRRKAAGEPVQYIIGEQEFYGRPFQVNPHVLIPRPETELLVEAALAWGRAWRPGLVADIGTGSGIIPITLALEEPAWELSASDLSADALTVARENAARHGVSGRISFYEGDLLEPWLERHLVPDLLISNPPYVPLADEQQMSPEVAEHEPPTALYGGHDGLELYRRLAEQLKLLPRLPDWIGLEVGEGQAGEVADMLQGLAESAGEIKRSVRVIQDLAGIDRHVILQTAT</sequence>
<dbReference type="NCBIfam" id="TIGR00536">
    <property type="entry name" value="hemK_fam"/>
    <property type="match status" value="1"/>
</dbReference>
<dbReference type="AlphaFoldDB" id="A0A8J4M469"/>
<dbReference type="Proteomes" id="UP000677918">
    <property type="component" value="Unassembled WGS sequence"/>
</dbReference>
<dbReference type="InterPro" id="IPR029063">
    <property type="entry name" value="SAM-dependent_MTases_sf"/>
</dbReference>
<evidence type="ECO:0000313" key="9">
    <source>
        <dbReference type="Proteomes" id="UP000677918"/>
    </source>
</evidence>
<protein>
    <recommendedName>
        <fullName evidence="5">Release factor glutamine methyltransferase</fullName>
        <shortName evidence="5">RF MTase</shortName>
        <ecNumber evidence="5">2.1.1.297</ecNumber>
    </recommendedName>
    <alternativeName>
        <fullName evidence="5">N5-glutamine methyltransferase PrmC</fullName>
    </alternativeName>
    <alternativeName>
        <fullName evidence="5">Protein-(glutamine-N5) MTase PrmC</fullName>
    </alternativeName>
    <alternativeName>
        <fullName evidence="5">Protein-glutamine N-methyltransferase PrmC</fullName>
    </alternativeName>
</protein>
<accession>A0A8J4M469</accession>
<evidence type="ECO:0000256" key="5">
    <source>
        <dbReference type="HAMAP-Rule" id="MF_02126"/>
    </source>
</evidence>
<dbReference type="EMBL" id="BOVK01000061">
    <property type="protein sequence ID" value="GIQ70837.1"/>
    <property type="molecule type" value="Genomic_DNA"/>
</dbReference>
<evidence type="ECO:0000259" key="6">
    <source>
        <dbReference type="Pfam" id="PF05175"/>
    </source>
</evidence>
<dbReference type="PANTHER" id="PTHR18895:SF74">
    <property type="entry name" value="MTRF1L RELEASE FACTOR GLUTAMINE METHYLTRANSFERASE"/>
    <property type="match status" value="1"/>
</dbReference>
<dbReference type="HAMAP" id="MF_02126">
    <property type="entry name" value="RF_methyltr_PrmC"/>
    <property type="match status" value="1"/>
</dbReference>
<evidence type="ECO:0000256" key="4">
    <source>
        <dbReference type="ARBA" id="ARBA00048391"/>
    </source>
</evidence>
<dbReference type="CDD" id="cd02440">
    <property type="entry name" value="AdoMet_MTases"/>
    <property type="match status" value="1"/>
</dbReference>
<feature type="binding site" evidence="5">
    <location>
        <position position="148"/>
    </location>
    <ligand>
        <name>S-adenosyl-L-methionine</name>
        <dbReference type="ChEBI" id="CHEBI:59789"/>
    </ligand>
</feature>
<keyword evidence="3 5" id="KW-0949">S-adenosyl-L-methionine</keyword>
<feature type="domain" description="Methyltransferase small" evidence="6">
    <location>
        <begin position="117"/>
        <end position="198"/>
    </location>
</feature>
<dbReference type="InterPro" id="IPR050320">
    <property type="entry name" value="N5-glutamine_MTase"/>
</dbReference>
<comment type="caution">
    <text evidence="8">The sequence shown here is derived from an EMBL/GenBank/DDBJ whole genome shotgun (WGS) entry which is preliminary data.</text>
</comment>
<dbReference type="InterPro" id="IPR007848">
    <property type="entry name" value="Small_mtfrase_dom"/>
</dbReference>
<dbReference type="InterPro" id="IPR002052">
    <property type="entry name" value="DNA_methylase_N6_adenine_CS"/>
</dbReference>